<reference evidence="1" key="1">
    <citation type="submission" date="2023-10" db="EMBL/GenBank/DDBJ databases">
        <authorList>
            <person name="Hackl T."/>
        </authorList>
    </citation>
    <scope>NUCLEOTIDE SEQUENCE</scope>
</reference>
<evidence type="ECO:0000313" key="1">
    <source>
        <dbReference type="EMBL" id="CAJ2502249.1"/>
    </source>
</evidence>
<name>A0AAI8VC82_9PEZI</name>
<sequence>MSTSAGPAGLGNGNRRYLSMWSQPHVIADRILLLRPLPKFGQQPSPEDAKDGIDDTHEQMLRKIGKDREEIEAAVKSRWDTAISYMQCSGESRGLLPGPLIMRDEDHVYRFVMICEFVYRCIGAELGHDDKEMLGWESEY</sequence>
<proteinExistence type="predicted"/>
<accession>A0AAI8VC82</accession>
<comment type="caution">
    <text evidence="1">The sequence shown here is derived from an EMBL/GenBank/DDBJ whole genome shotgun (WGS) entry which is preliminary data.</text>
</comment>
<organism evidence="1 2">
    <name type="scientific">Anthostomella pinea</name>
    <dbReference type="NCBI Taxonomy" id="933095"/>
    <lineage>
        <taxon>Eukaryota</taxon>
        <taxon>Fungi</taxon>
        <taxon>Dikarya</taxon>
        <taxon>Ascomycota</taxon>
        <taxon>Pezizomycotina</taxon>
        <taxon>Sordariomycetes</taxon>
        <taxon>Xylariomycetidae</taxon>
        <taxon>Xylariales</taxon>
        <taxon>Xylariaceae</taxon>
        <taxon>Anthostomella</taxon>
    </lineage>
</organism>
<dbReference type="Proteomes" id="UP001295740">
    <property type="component" value="Unassembled WGS sequence"/>
</dbReference>
<evidence type="ECO:0000313" key="2">
    <source>
        <dbReference type="Proteomes" id="UP001295740"/>
    </source>
</evidence>
<dbReference type="EMBL" id="CAUWAG010000004">
    <property type="protein sequence ID" value="CAJ2502249.1"/>
    <property type="molecule type" value="Genomic_DNA"/>
</dbReference>
<protein>
    <submittedName>
        <fullName evidence="1">Uu.00g096430.m01.CDS01</fullName>
    </submittedName>
</protein>
<gene>
    <name evidence="1" type="ORF">KHLLAP_LOCUS2717</name>
</gene>
<dbReference type="AlphaFoldDB" id="A0AAI8VC82"/>
<keyword evidence="2" id="KW-1185">Reference proteome</keyword>